<proteinExistence type="predicted"/>
<keyword evidence="7 11" id="KW-0456">Lyase</keyword>
<accession>A0ABT0M3Z4</accession>
<dbReference type="InterPro" id="IPR015422">
    <property type="entry name" value="PyrdxlP-dep_Trfase_small"/>
</dbReference>
<dbReference type="InterPro" id="IPR015424">
    <property type="entry name" value="PyrdxlP-dep_Trfase"/>
</dbReference>
<dbReference type="CDD" id="cd00609">
    <property type="entry name" value="AAT_like"/>
    <property type="match status" value="1"/>
</dbReference>
<comment type="cofactor">
    <cofactor evidence="1">
        <name>pyridoxal 5'-phosphate</name>
        <dbReference type="ChEBI" id="CHEBI:597326"/>
    </cofactor>
</comment>
<dbReference type="Gene3D" id="3.40.640.10">
    <property type="entry name" value="Type I PLP-dependent aspartate aminotransferase-like (Major domain)"/>
    <property type="match status" value="1"/>
</dbReference>
<dbReference type="InterPro" id="IPR015421">
    <property type="entry name" value="PyrdxlP-dep_Trfase_major"/>
</dbReference>
<sequence length="324" mass="34298">MRDHGGDLARAQALYGAGDWLDLSTGINPLAYPMPHLSPYVMTRLPESTDLAMLEAIAQDCYGTAASVVPLAGAQAAIQLVPRLRVPGVARVLGPTYNEHAGALAAQGWQVKQVQSPDELAGADLAVVVNPNNPDGRVLSPDALLALRDRVGLLVVDESFVDVMPQASIAPLMTLAEDRMILLRSFGKFYGLAGLRLGFAIAGEGHARVLRDLAGPWAVSGPALVAGQAALADRDWQDATRARLSQDAARMDALALRAGWGLVGGTSLFRTYHTPDATAAQAQLAHGHIWSRIFPYSGHWVRLGLPAPDAWGQLEQAILTGTGS</sequence>
<dbReference type="PANTHER" id="PTHR42885:SF1">
    <property type="entry name" value="THREONINE-PHOSPHATE DECARBOXYLASE"/>
    <property type="match status" value="1"/>
</dbReference>
<keyword evidence="6" id="KW-0663">Pyridoxal phosphate</keyword>
<dbReference type="InterPro" id="IPR004839">
    <property type="entry name" value="Aminotransferase_I/II_large"/>
</dbReference>
<dbReference type="EC" id="4.1.1.81" evidence="4"/>
<comment type="function">
    <text evidence="2">Decarboxylates L-threonine-O-3-phosphate to yield (R)-1-amino-2-propanol O-2-phosphate, the precursor for the linkage between the nucleotide loop and the corrin ring in cobalamin.</text>
</comment>
<dbReference type="Proteomes" id="UP001202550">
    <property type="component" value="Unassembled WGS sequence"/>
</dbReference>
<feature type="domain" description="Aminotransferase class I/classII large" evidence="10">
    <location>
        <begin position="62"/>
        <end position="290"/>
    </location>
</feature>
<evidence type="ECO:0000256" key="4">
    <source>
        <dbReference type="ARBA" id="ARBA00012285"/>
    </source>
</evidence>
<dbReference type="InterPro" id="IPR005860">
    <property type="entry name" value="CobD"/>
</dbReference>
<dbReference type="RefSeq" id="WP_249058407.1">
    <property type="nucleotide sequence ID" value="NZ_JALZWP010000008.1"/>
</dbReference>
<evidence type="ECO:0000256" key="5">
    <source>
        <dbReference type="ARBA" id="ARBA00022573"/>
    </source>
</evidence>
<dbReference type="GO" id="GO:0048472">
    <property type="term" value="F:threonine-phosphate decarboxylase activity"/>
    <property type="evidence" value="ECO:0007669"/>
    <property type="project" value="UniProtKB-EC"/>
</dbReference>
<evidence type="ECO:0000256" key="1">
    <source>
        <dbReference type="ARBA" id="ARBA00001933"/>
    </source>
</evidence>
<evidence type="ECO:0000256" key="3">
    <source>
        <dbReference type="ARBA" id="ARBA00004953"/>
    </source>
</evidence>
<evidence type="ECO:0000313" key="11">
    <source>
        <dbReference type="EMBL" id="MCL1629029.1"/>
    </source>
</evidence>
<evidence type="ECO:0000259" key="10">
    <source>
        <dbReference type="Pfam" id="PF00155"/>
    </source>
</evidence>
<reference evidence="11 12" key="1">
    <citation type="submission" date="2022-05" db="EMBL/GenBank/DDBJ databases">
        <title>Seasonal and diel survey of microbial diversity of the Tyrrhenian coast.</title>
        <authorList>
            <person name="Gattoni G."/>
            <person name="Corral P."/>
        </authorList>
    </citation>
    <scope>NUCLEOTIDE SEQUENCE [LARGE SCALE GENOMIC DNA]</scope>
    <source>
        <strain evidence="11 12">V10</strain>
    </source>
</reference>
<evidence type="ECO:0000256" key="6">
    <source>
        <dbReference type="ARBA" id="ARBA00022898"/>
    </source>
</evidence>
<keyword evidence="12" id="KW-1185">Reference proteome</keyword>
<evidence type="ECO:0000256" key="7">
    <source>
        <dbReference type="ARBA" id="ARBA00023239"/>
    </source>
</evidence>
<name>A0ABT0M3Z4_9RHOB</name>
<dbReference type="PANTHER" id="PTHR42885">
    <property type="entry name" value="HISTIDINOL-PHOSPHATE AMINOTRANSFERASE-RELATED"/>
    <property type="match status" value="1"/>
</dbReference>
<gene>
    <name evidence="11" type="primary">cobD</name>
    <name evidence="11" type="ORF">M3N55_09830</name>
</gene>
<dbReference type="Pfam" id="PF00155">
    <property type="entry name" value="Aminotran_1_2"/>
    <property type="match status" value="1"/>
</dbReference>
<dbReference type="SUPFAM" id="SSF53383">
    <property type="entry name" value="PLP-dependent transferases"/>
    <property type="match status" value="1"/>
</dbReference>
<evidence type="ECO:0000256" key="8">
    <source>
        <dbReference type="ARBA" id="ARBA00029996"/>
    </source>
</evidence>
<comment type="caution">
    <text evidence="11">The sequence shown here is derived from an EMBL/GenBank/DDBJ whole genome shotgun (WGS) entry which is preliminary data.</text>
</comment>
<dbReference type="NCBIfam" id="TIGR01140">
    <property type="entry name" value="L_thr_O3P_dcar"/>
    <property type="match status" value="1"/>
</dbReference>
<evidence type="ECO:0000256" key="9">
    <source>
        <dbReference type="ARBA" id="ARBA00048531"/>
    </source>
</evidence>
<dbReference type="EMBL" id="JALZWP010000008">
    <property type="protein sequence ID" value="MCL1629029.1"/>
    <property type="molecule type" value="Genomic_DNA"/>
</dbReference>
<comment type="pathway">
    <text evidence="3">Cofactor biosynthesis; adenosylcobalamin biosynthesis.</text>
</comment>
<organism evidence="11 12">
    <name type="scientific">Roseinatronobacter domitianus</name>
    <dbReference type="NCBI Taxonomy" id="2940293"/>
    <lineage>
        <taxon>Bacteria</taxon>
        <taxon>Pseudomonadati</taxon>
        <taxon>Pseudomonadota</taxon>
        <taxon>Alphaproteobacteria</taxon>
        <taxon>Rhodobacterales</taxon>
        <taxon>Paracoccaceae</taxon>
        <taxon>Roseinatronobacter</taxon>
    </lineage>
</organism>
<dbReference type="PROSITE" id="PS00105">
    <property type="entry name" value="AA_TRANSFER_CLASS_1"/>
    <property type="match status" value="1"/>
</dbReference>
<evidence type="ECO:0000256" key="2">
    <source>
        <dbReference type="ARBA" id="ARBA00003444"/>
    </source>
</evidence>
<comment type="catalytic activity">
    <reaction evidence="9">
        <text>O-phospho-L-threonine + H(+) = (R)-1-aminopropan-2-yl phosphate + CO2</text>
        <dbReference type="Rhea" id="RHEA:11492"/>
        <dbReference type="ChEBI" id="CHEBI:15378"/>
        <dbReference type="ChEBI" id="CHEBI:16526"/>
        <dbReference type="ChEBI" id="CHEBI:58563"/>
        <dbReference type="ChEBI" id="CHEBI:58675"/>
        <dbReference type="EC" id="4.1.1.81"/>
    </reaction>
</comment>
<evidence type="ECO:0000313" key="12">
    <source>
        <dbReference type="Proteomes" id="UP001202550"/>
    </source>
</evidence>
<protein>
    <recommendedName>
        <fullName evidence="4">threonine-phosphate decarboxylase</fullName>
        <ecNumber evidence="4">4.1.1.81</ecNumber>
    </recommendedName>
    <alternativeName>
        <fullName evidence="8">L-threonine-O-3-phosphate decarboxylase</fullName>
    </alternativeName>
</protein>
<keyword evidence="5" id="KW-0169">Cobalamin biosynthesis</keyword>
<dbReference type="Gene3D" id="3.90.1150.10">
    <property type="entry name" value="Aspartate Aminotransferase, domain 1"/>
    <property type="match status" value="1"/>
</dbReference>
<dbReference type="InterPro" id="IPR004838">
    <property type="entry name" value="NHTrfase_class1_PyrdxlP-BS"/>
</dbReference>